<dbReference type="AlphaFoldDB" id="A0AAE1AU20"/>
<reference evidence="1" key="1">
    <citation type="journal article" date="2023" name="G3 (Bethesda)">
        <title>A reference genome for the long-term kleptoplast-retaining sea slug Elysia crispata morphotype clarki.</title>
        <authorList>
            <person name="Eastman K.E."/>
            <person name="Pendleton A.L."/>
            <person name="Shaikh M.A."/>
            <person name="Suttiyut T."/>
            <person name="Ogas R."/>
            <person name="Tomko P."/>
            <person name="Gavelis G."/>
            <person name="Widhalm J.R."/>
            <person name="Wisecaver J.H."/>
        </authorList>
    </citation>
    <scope>NUCLEOTIDE SEQUENCE</scope>
    <source>
        <strain evidence="1">ECLA1</strain>
    </source>
</reference>
<protein>
    <submittedName>
        <fullName evidence="1">Uncharacterized protein</fullName>
    </submittedName>
</protein>
<name>A0AAE1AU20_9GAST</name>
<evidence type="ECO:0000313" key="1">
    <source>
        <dbReference type="EMBL" id="KAK3793848.1"/>
    </source>
</evidence>
<organism evidence="1 2">
    <name type="scientific">Elysia crispata</name>
    <name type="common">lettuce slug</name>
    <dbReference type="NCBI Taxonomy" id="231223"/>
    <lineage>
        <taxon>Eukaryota</taxon>
        <taxon>Metazoa</taxon>
        <taxon>Spiralia</taxon>
        <taxon>Lophotrochozoa</taxon>
        <taxon>Mollusca</taxon>
        <taxon>Gastropoda</taxon>
        <taxon>Heterobranchia</taxon>
        <taxon>Euthyneura</taxon>
        <taxon>Panpulmonata</taxon>
        <taxon>Sacoglossa</taxon>
        <taxon>Placobranchoidea</taxon>
        <taxon>Plakobranchidae</taxon>
        <taxon>Elysia</taxon>
    </lineage>
</organism>
<accession>A0AAE1AU20</accession>
<sequence>MKHTPFILLRALPPPPLPSPKDTPFCSGRTIKPEHQTRVSASEVQSNVAINFCPEARKQTNPQPKRIKQLVWAAPILRANFRLTNFNFTAGDPAQGRQGLGVCRRNRGIVTNGVGMFQQDGGFSCPPDLANKIKVTGGNARFHLSSSTLVQSEPFSFFLSSTIDMCSNFPLKIAGQETLELFGECGRSLFLPNKITPLGDVAHSNLIQRSCTPGATEYLCVQFWTPRLTGTSQTWGRANRNECVELRVSRSNTRADNTTQSVCL</sequence>
<evidence type="ECO:0000313" key="2">
    <source>
        <dbReference type="Proteomes" id="UP001283361"/>
    </source>
</evidence>
<dbReference type="EMBL" id="JAWDGP010001166">
    <property type="protein sequence ID" value="KAK3793848.1"/>
    <property type="molecule type" value="Genomic_DNA"/>
</dbReference>
<gene>
    <name evidence="1" type="ORF">RRG08_033425</name>
</gene>
<comment type="caution">
    <text evidence="1">The sequence shown here is derived from an EMBL/GenBank/DDBJ whole genome shotgun (WGS) entry which is preliminary data.</text>
</comment>
<proteinExistence type="predicted"/>
<dbReference type="Proteomes" id="UP001283361">
    <property type="component" value="Unassembled WGS sequence"/>
</dbReference>
<keyword evidence="2" id="KW-1185">Reference proteome</keyword>